<dbReference type="InterPro" id="IPR002885">
    <property type="entry name" value="PPR_rpt"/>
</dbReference>
<dbReference type="Gene3D" id="1.25.40.10">
    <property type="entry name" value="Tetratricopeptide repeat domain"/>
    <property type="match status" value="1"/>
</dbReference>
<gene>
    <name evidence="3" type="ORF">Fmac_003812</name>
</gene>
<evidence type="ECO:0008006" key="5">
    <source>
        <dbReference type="Google" id="ProtNLM"/>
    </source>
</evidence>
<evidence type="ECO:0000256" key="2">
    <source>
        <dbReference type="PROSITE-ProRule" id="PRU00708"/>
    </source>
</evidence>
<dbReference type="PROSITE" id="PS51375">
    <property type="entry name" value="PPR"/>
    <property type="match status" value="1"/>
</dbReference>
<dbReference type="AlphaFoldDB" id="A0ABD1N405"/>
<evidence type="ECO:0000256" key="1">
    <source>
        <dbReference type="ARBA" id="ARBA00022737"/>
    </source>
</evidence>
<accession>A0ABD1N405</accession>
<comment type="caution">
    <text evidence="3">The sequence shown here is derived from an EMBL/GenBank/DDBJ whole genome shotgun (WGS) entry which is preliminary data.</text>
</comment>
<evidence type="ECO:0000313" key="4">
    <source>
        <dbReference type="Proteomes" id="UP001603857"/>
    </source>
</evidence>
<dbReference type="InterPro" id="IPR011990">
    <property type="entry name" value="TPR-like_helical_dom_sf"/>
</dbReference>
<organism evidence="3 4">
    <name type="scientific">Flemingia macrophylla</name>
    <dbReference type="NCBI Taxonomy" id="520843"/>
    <lineage>
        <taxon>Eukaryota</taxon>
        <taxon>Viridiplantae</taxon>
        <taxon>Streptophyta</taxon>
        <taxon>Embryophyta</taxon>
        <taxon>Tracheophyta</taxon>
        <taxon>Spermatophyta</taxon>
        <taxon>Magnoliopsida</taxon>
        <taxon>eudicotyledons</taxon>
        <taxon>Gunneridae</taxon>
        <taxon>Pentapetalae</taxon>
        <taxon>rosids</taxon>
        <taxon>fabids</taxon>
        <taxon>Fabales</taxon>
        <taxon>Fabaceae</taxon>
        <taxon>Papilionoideae</taxon>
        <taxon>50 kb inversion clade</taxon>
        <taxon>NPAAA clade</taxon>
        <taxon>indigoferoid/millettioid clade</taxon>
        <taxon>Phaseoleae</taxon>
        <taxon>Flemingia</taxon>
    </lineage>
</organism>
<dbReference type="Proteomes" id="UP001603857">
    <property type="component" value="Unassembled WGS sequence"/>
</dbReference>
<dbReference type="PANTHER" id="PTHR47931:SF2">
    <property type="entry name" value="OS01G0228400 PROTEIN"/>
    <property type="match status" value="1"/>
</dbReference>
<keyword evidence="1" id="KW-0677">Repeat</keyword>
<dbReference type="PANTHER" id="PTHR47931">
    <property type="entry name" value="OS01G0228400 PROTEIN"/>
    <property type="match status" value="1"/>
</dbReference>
<feature type="repeat" description="PPR" evidence="2">
    <location>
        <begin position="134"/>
        <end position="171"/>
    </location>
</feature>
<protein>
    <recommendedName>
        <fullName evidence="5">Pentatricopeptide repeat-containing protein</fullName>
    </recommendedName>
</protein>
<name>A0ABD1N405_9FABA</name>
<dbReference type="EMBL" id="JBGMDY010000002">
    <property type="protein sequence ID" value="KAL2342527.1"/>
    <property type="molecule type" value="Genomic_DNA"/>
</dbReference>
<dbReference type="Pfam" id="PF13812">
    <property type="entry name" value="PPR_3"/>
    <property type="match status" value="2"/>
</dbReference>
<reference evidence="3 4" key="1">
    <citation type="submission" date="2024-08" db="EMBL/GenBank/DDBJ databases">
        <title>Insights into the chromosomal genome structure of Flemingia macrophylla.</title>
        <authorList>
            <person name="Ding Y."/>
            <person name="Zhao Y."/>
            <person name="Bi W."/>
            <person name="Wu M."/>
            <person name="Zhao G."/>
            <person name="Gong Y."/>
            <person name="Li W."/>
            <person name="Zhang P."/>
        </authorList>
    </citation>
    <scope>NUCLEOTIDE SEQUENCE [LARGE SCALE GENOMIC DNA]</scope>
    <source>
        <strain evidence="3">DYQJB</strain>
        <tissue evidence="3">Leaf</tissue>
    </source>
</reference>
<evidence type="ECO:0000313" key="3">
    <source>
        <dbReference type="EMBL" id="KAL2342527.1"/>
    </source>
</evidence>
<sequence>MDLPATMTTDQAKVHLSTDSPSANDAFFLKYPSMRHLGYNQDASKKCFKSISALLSKVADNGMKLESILLKAMINMKLEETWNVVHKMVDSGLQPDVVTYSRMLITVRHTKLKGNMTKALRFLYRMKELGVHPNAVVFNSLIKGYLDITKTKVVDEASSALTLMEEFGIKPNAVTFSNIMNAWSSAGLMDNCEDQYQVVTLLALSLTVAEQRQYFVEICLLPCHYTMLMSSGGKTADITHGL</sequence>
<proteinExistence type="predicted"/>
<keyword evidence="4" id="KW-1185">Reference proteome</keyword>